<evidence type="ECO:0000313" key="2">
    <source>
        <dbReference type="EMBL" id="MDS0300919.1"/>
    </source>
</evidence>
<evidence type="ECO:0000256" key="1">
    <source>
        <dbReference type="SAM" id="Phobius"/>
    </source>
</evidence>
<keyword evidence="1" id="KW-0472">Membrane</keyword>
<organism evidence="2 3">
    <name type="scientific">Halogeometricum salsisoli</name>
    <dbReference type="NCBI Taxonomy" id="2950536"/>
    <lineage>
        <taxon>Archaea</taxon>
        <taxon>Methanobacteriati</taxon>
        <taxon>Methanobacteriota</taxon>
        <taxon>Stenosarchaea group</taxon>
        <taxon>Halobacteria</taxon>
        <taxon>Halobacteriales</taxon>
        <taxon>Haloferacaceae</taxon>
        <taxon>Halogeometricum</taxon>
    </lineage>
</organism>
<protein>
    <submittedName>
        <fullName evidence="2">PH domain-containing protein</fullName>
    </submittedName>
</protein>
<keyword evidence="3" id="KW-1185">Reference proteome</keyword>
<name>A0ABU2GKX9_9EURY</name>
<gene>
    <name evidence="2" type="ORF">NDI76_19410</name>
</gene>
<sequence>MAQRTSRGLRWVGDNKALVYNAETNVSSGPFSASANKTAQSEYIRMDKERYLYEHKRIKKNRDFSADFSSDMYYRRIDGSNYSHPVEERKEFDRMYDKSVQIASQCPSATISIKKLADYKLHNPLVSYLEDKTPLMILHSAKKGISMGSELISPDEEIKPSRGLRCYTVLYDDHFEFILGKREDDRVETFSYEEITDVEVSTGLLKSRISVVLDTNTYHIWISRKYSSDQVKTAAKLFASKSPLEASQTNLHNKTISRSTNSDFDPSEYDTDNKWWLLARVALFIPIGLFMAFAAVSTIFPPPENAALWGGPVHTGLALLFSLSLPATPVLFAAGISGDKEYLVEETGHGTEWGPTAVLIFLCLTFGLYGAYYLLWRWKTYSN</sequence>
<reference evidence="2 3" key="1">
    <citation type="submission" date="2022-06" db="EMBL/GenBank/DDBJ databases">
        <title>Halogeometricum sp. a new haloarchaeum isolate from saline soil.</title>
        <authorList>
            <person name="Strakova D."/>
            <person name="Galisteo C."/>
            <person name="Sanchez-Porro C."/>
            <person name="Ventosa A."/>
        </authorList>
    </citation>
    <scope>NUCLEOTIDE SEQUENCE [LARGE SCALE GENOMIC DNA]</scope>
    <source>
        <strain evidence="2 3">S1BR25-6</strain>
    </source>
</reference>
<dbReference type="Proteomes" id="UP001257060">
    <property type="component" value="Unassembled WGS sequence"/>
</dbReference>
<comment type="caution">
    <text evidence="2">The sequence shown here is derived from an EMBL/GenBank/DDBJ whole genome shotgun (WGS) entry which is preliminary data.</text>
</comment>
<feature type="transmembrane region" description="Helical" evidence="1">
    <location>
        <begin position="356"/>
        <end position="375"/>
    </location>
</feature>
<proteinExistence type="predicted"/>
<keyword evidence="1" id="KW-1133">Transmembrane helix</keyword>
<keyword evidence="1" id="KW-0812">Transmembrane</keyword>
<accession>A0ABU2GKX9</accession>
<dbReference type="RefSeq" id="WP_310925840.1">
    <property type="nucleotide sequence ID" value="NZ_JAMQOP010000005.1"/>
</dbReference>
<evidence type="ECO:0000313" key="3">
    <source>
        <dbReference type="Proteomes" id="UP001257060"/>
    </source>
</evidence>
<feature type="transmembrane region" description="Helical" evidence="1">
    <location>
        <begin position="275"/>
        <end position="296"/>
    </location>
</feature>
<dbReference type="EMBL" id="JAMQOP010000005">
    <property type="protein sequence ID" value="MDS0300919.1"/>
    <property type="molecule type" value="Genomic_DNA"/>
</dbReference>
<feature type="transmembrane region" description="Helical" evidence="1">
    <location>
        <begin position="317"/>
        <end position="336"/>
    </location>
</feature>